<evidence type="ECO:0000256" key="1">
    <source>
        <dbReference type="SAM" id="Coils"/>
    </source>
</evidence>
<organism evidence="2 3">
    <name type="scientific">Byssochlamys spectabilis (strain No. 5 / NBRC 109023)</name>
    <name type="common">Paecilomyces variotii</name>
    <dbReference type="NCBI Taxonomy" id="1356009"/>
    <lineage>
        <taxon>Eukaryota</taxon>
        <taxon>Fungi</taxon>
        <taxon>Dikarya</taxon>
        <taxon>Ascomycota</taxon>
        <taxon>Pezizomycotina</taxon>
        <taxon>Eurotiomycetes</taxon>
        <taxon>Eurotiomycetidae</taxon>
        <taxon>Eurotiales</taxon>
        <taxon>Thermoascaceae</taxon>
        <taxon>Paecilomyces</taxon>
    </lineage>
</organism>
<feature type="coiled-coil region" evidence="1">
    <location>
        <begin position="32"/>
        <end position="66"/>
    </location>
</feature>
<evidence type="ECO:0000313" key="2">
    <source>
        <dbReference type="EMBL" id="GAD95967.1"/>
    </source>
</evidence>
<dbReference type="InParanoid" id="V5G535"/>
<accession>V5G535</accession>
<comment type="caution">
    <text evidence="2">The sequence shown here is derived from an EMBL/GenBank/DDBJ whole genome shotgun (WGS) entry which is preliminary data.</text>
</comment>
<keyword evidence="1" id="KW-0175">Coiled coil</keyword>
<name>V5G535_BYSSN</name>
<reference evidence="3" key="1">
    <citation type="journal article" date="2014" name="Genome Announc.">
        <title>Draft genome sequence of the formaldehyde-resistant fungus Byssochlamys spectabilis No. 5 (anamorph Paecilomyces variotii No. 5) (NBRC109023).</title>
        <authorList>
            <person name="Oka T."/>
            <person name="Ekino K."/>
            <person name="Fukuda K."/>
            <person name="Nomura Y."/>
        </authorList>
    </citation>
    <scope>NUCLEOTIDE SEQUENCE [LARGE SCALE GENOMIC DNA]</scope>
    <source>
        <strain evidence="3">No. 5 / NBRC 109023</strain>
    </source>
</reference>
<gene>
    <name evidence="2" type="ORF">PVAR5_4615</name>
</gene>
<dbReference type="HOGENOM" id="CLU_696345_0_0_1"/>
<dbReference type="EMBL" id="BAUL01000143">
    <property type="protein sequence ID" value="GAD95967.1"/>
    <property type="molecule type" value="Genomic_DNA"/>
</dbReference>
<dbReference type="OrthoDB" id="4281209at2759"/>
<keyword evidence="3" id="KW-1185">Reference proteome</keyword>
<protein>
    <submittedName>
        <fullName evidence="2">Uncharacterized protein</fullName>
    </submittedName>
</protein>
<dbReference type="eggNOG" id="ENOG502R9PA">
    <property type="taxonomic scope" value="Eukaryota"/>
</dbReference>
<proteinExistence type="predicted"/>
<dbReference type="AlphaFoldDB" id="V5G535"/>
<evidence type="ECO:0000313" key="3">
    <source>
        <dbReference type="Proteomes" id="UP000018001"/>
    </source>
</evidence>
<sequence length="410" mass="46911">MNTQGSGERLISRAYESANRMQNAGEELRSLVEAMAAEVQNKELELEAAREQIGKLEDAVADSTRRLLKSLPVSSLDDTRLQERYGRIRGSIEDWAWTLPALTSSPEYRSNMLEAPALREISTAMKRALKLLLVSSELQSEVLCALTCQIIWKVFAPWTLGASMSKMKFMISLEASMEKLNGTVPITRTTFSHPRASTNALFSSMIANSVRVGDRQATYAWRSNTMRAYIETDGYKENVRQQAEDLCDSAENMLDFVGIKLSDPEKTMDHLWHRVVLPAVQLAQDLDCTPELYLWKWYDESDEDLRELKRPSKSSFERFTMIDVRTNCEVKEDKLIDFTPDQTVGRCLLVVFPALFRRDNEDRAWIQIEKATISVQLQESVSSQLDIQNQIQREMRVQGRYEGTHMDNLD</sequence>
<dbReference type="Proteomes" id="UP000018001">
    <property type="component" value="Unassembled WGS sequence"/>
</dbReference>